<accession>A0ABT3ZQX7</accession>
<organism evidence="1 2">
    <name type="scientific">Robbsia betulipollinis</name>
    <dbReference type="NCBI Taxonomy" id="2981849"/>
    <lineage>
        <taxon>Bacteria</taxon>
        <taxon>Pseudomonadati</taxon>
        <taxon>Pseudomonadota</taxon>
        <taxon>Betaproteobacteria</taxon>
        <taxon>Burkholderiales</taxon>
        <taxon>Burkholderiaceae</taxon>
        <taxon>Robbsia</taxon>
    </lineage>
</organism>
<evidence type="ECO:0000313" key="1">
    <source>
        <dbReference type="EMBL" id="MCY0388964.1"/>
    </source>
</evidence>
<gene>
    <name evidence="1" type="ORF">OVY01_17455</name>
</gene>
<protein>
    <submittedName>
        <fullName evidence="1">Uncharacterized protein</fullName>
    </submittedName>
</protein>
<evidence type="ECO:0000313" key="2">
    <source>
        <dbReference type="Proteomes" id="UP001082899"/>
    </source>
</evidence>
<reference evidence="1" key="1">
    <citation type="submission" date="2022-11" db="EMBL/GenBank/DDBJ databases">
        <title>Robbsia betulipollinis sp. nov., isolated from pollen of birch (Betula pendula).</title>
        <authorList>
            <person name="Shi H."/>
            <person name="Ambika Manirajan B."/>
            <person name="Ratering S."/>
            <person name="Geissler-Plaum R."/>
            <person name="Schnell S."/>
        </authorList>
    </citation>
    <scope>NUCLEOTIDE SEQUENCE</scope>
    <source>
        <strain evidence="1">Bb-Pol-6</strain>
    </source>
</reference>
<proteinExistence type="predicted"/>
<keyword evidence="2" id="KW-1185">Reference proteome</keyword>
<name>A0ABT3ZQX7_9BURK</name>
<dbReference type="EMBL" id="JAPMXC010000006">
    <property type="protein sequence ID" value="MCY0388964.1"/>
    <property type="molecule type" value="Genomic_DNA"/>
</dbReference>
<comment type="caution">
    <text evidence="1">The sequence shown here is derived from an EMBL/GenBank/DDBJ whole genome shotgun (WGS) entry which is preliminary data.</text>
</comment>
<dbReference type="Proteomes" id="UP001082899">
    <property type="component" value="Unassembled WGS sequence"/>
</dbReference>
<sequence>MSALSFSATIGLVADTFAINILNKSDSLNRFVSWITHARVNRETLAQRVWHSAIGLLQDSQIVSKSLGARGATLAPLLTTALIKGDHEEMRQAVAELTRIGVDGAIGTATMHGAKRALAMVLGEATSMVSTKLIDSYLGTHAGEKVLATMVARHGWTPIQERLQKALGASVGSGFLIGQIKGVLDTAVIKKTGMNQETSAEYRTLADLAHIGLTGGGHDAMLARLQDYAPTSFAAVQLASSSWQAVQTFAESVATRVNEARVTVNDTARLVKETVPALLHTIQTQAGLGLQPQSLDDAYAASAHAVHTGKASAVGSMPFAVDVKDRQIADAYLTRLAIARTAEHQVSDAFGLVPADAPLIAAARVRQDLFEVAQETPERFNDTQRLLDILSPQQLSPLGERGDIAVVKTLTGQLAKIEANSHRWLKNDVELNDAIENTLAQLPDDTTWLGGYKVGRAFATHFDVSNISLPASEYGYADGARDGGMAIANVGWGLLGFKADSLSADANARLRHLYNTCGQDAGVMQEATRYLDPRSAQSMMASTVLAQFATADRSPPLIDTGDGFVQLAGEDPRINFKVTRNADMVTLSMEARWSVTGFGVTSDAMREPLDAAKDSAMSTACTITIRRRPDGEGLDVRRIAMGTAVTIANTIDFDAGSGRLVSSSA</sequence>